<evidence type="ECO:0000256" key="2">
    <source>
        <dbReference type="SAM" id="MobiDB-lite"/>
    </source>
</evidence>
<proteinExistence type="inferred from homology"/>
<feature type="compositionally biased region" description="Low complexity" evidence="2">
    <location>
        <begin position="194"/>
        <end position="205"/>
    </location>
</feature>
<dbReference type="InterPro" id="IPR008653">
    <property type="entry name" value="IER"/>
</dbReference>
<evidence type="ECO:0000313" key="3">
    <source>
        <dbReference type="Ensembl" id="ENSSSCP00015038618.1"/>
    </source>
</evidence>
<feature type="compositionally biased region" description="Basic and acidic residues" evidence="2">
    <location>
        <begin position="251"/>
        <end position="269"/>
    </location>
</feature>
<dbReference type="Pfam" id="PF05760">
    <property type="entry name" value="IER"/>
    <property type="match status" value="2"/>
</dbReference>
<name>A0A8D0Q082_PIG</name>
<evidence type="ECO:0008006" key="5">
    <source>
        <dbReference type="Google" id="ProtNLM"/>
    </source>
</evidence>
<dbReference type="Ensembl" id="ENSSSCT00015094214.1">
    <property type="protein sequence ID" value="ENSSSCP00015038618.1"/>
    <property type="gene ID" value="ENSSSCG00015070300.1"/>
</dbReference>
<sequence>MAPAPLLGLRLAARGARGRADRPRNGWRPFAIGYRGAFIRRLAAGRPSVSDRTRDWLLVCSGEGAGARESVLPESFLFGVRRNRGSTPEATNLLTPLVSVSASERGLGFTPSPPRQPWERGGRMEFKLEAHRIVSISLGKIYNSRVQRGGIKLHKNLLVSLVLRSARQVYLSDPCPGLYLTGHPGVPAPPQQPGEPAAGPPAGWGEPPPPAARAAWPEPEPQPERPAVPEVPRADDAEPAATEPGAGDTLQGREAEAAEAAWRRVEGPRDTAVVGAGGPAGASDVFSAGPRAARHPCGCPPGDEDTPSANPRVDGCRAPRPAGDEPPAPPPLCPRKRGAAGVGGGPAGCPVPGSTPLKKPRRNLEEQAGGAAAEEEEEAEEMETGNVANLISIFGSSFSGLLRKSPGGGREEAEGEESGPETAEPGQICCDKPVLRDINPWSTAIVAF</sequence>
<feature type="compositionally biased region" description="Acidic residues" evidence="2">
    <location>
        <begin position="373"/>
        <end position="383"/>
    </location>
</feature>
<feature type="compositionally biased region" description="Pro residues" evidence="2">
    <location>
        <begin position="324"/>
        <end position="333"/>
    </location>
</feature>
<feature type="region of interest" description="Disordered" evidence="2">
    <location>
        <begin position="182"/>
        <end position="383"/>
    </location>
</feature>
<feature type="region of interest" description="Disordered" evidence="2">
    <location>
        <begin position="398"/>
        <end position="430"/>
    </location>
</feature>
<organism evidence="3 4">
    <name type="scientific">Sus scrofa</name>
    <name type="common">Pig</name>
    <dbReference type="NCBI Taxonomy" id="9823"/>
    <lineage>
        <taxon>Eukaryota</taxon>
        <taxon>Metazoa</taxon>
        <taxon>Chordata</taxon>
        <taxon>Craniata</taxon>
        <taxon>Vertebrata</taxon>
        <taxon>Euteleostomi</taxon>
        <taxon>Mammalia</taxon>
        <taxon>Eutheria</taxon>
        <taxon>Laurasiatheria</taxon>
        <taxon>Artiodactyla</taxon>
        <taxon>Suina</taxon>
        <taxon>Suidae</taxon>
        <taxon>Sus</taxon>
    </lineage>
</organism>
<accession>A0A8D0Q082</accession>
<reference evidence="3" key="1">
    <citation type="submission" date="2025-08" db="UniProtKB">
        <authorList>
            <consortium name="Ensembl"/>
        </authorList>
    </citation>
    <scope>IDENTIFICATION</scope>
</reference>
<comment type="similarity">
    <text evidence="1">Belongs to the IER family.</text>
</comment>
<dbReference type="Proteomes" id="UP000694726">
    <property type="component" value="Unplaced"/>
</dbReference>
<dbReference type="AlphaFoldDB" id="A0A8D0Q082"/>
<protein>
    <recommendedName>
        <fullName evidence="5">Immediate early response 5</fullName>
    </recommendedName>
</protein>
<dbReference type="PANTHER" id="PTHR15895">
    <property type="entry name" value="IMMEDIATE EARLY RESPONSE GENE"/>
    <property type="match status" value="1"/>
</dbReference>
<evidence type="ECO:0000256" key="1">
    <source>
        <dbReference type="ARBA" id="ARBA00006186"/>
    </source>
</evidence>
<evidence type="ECO:0000313" key="4">
    <source>
        <dbReference type="Proteomes" id="UP000694726"/>
    </source>
</evidence>